<dbReference type="EMBL" id="CACVKT020003176">
    <property type="protein sequence ID" value="CAC5382199.1"/>
    <property type="molecule type" value="Genomic_DNA"/>
</dbReference>
<dbReference type="CDD" id="cd00037">
    <property type="entry name" value="CLECT"/>
    <property type="match status" value="1"/>
</dbReference>
<evidence type="ECO:0000313" key="1">
    <source>
        <dbReference type="EMBL" id="CAC5382199.1"/>
    </source>
</evidence>
<dbReference type="OrthoDB" id="6132322at2759"/>
<dbReference type="InterPro" id="IPR016187">
    <property type="entry name" value="CTDL_fold"/>
</dbReference>
<sequence>MNLHVETYYLLLMNVVGNIAIEQYYSKCQQPEDISFIKEPVLTNNCATVTYGSIMCNRINSCHMFKMTGNTCIFYSSNAGCDQLGTHNKRIFKRLACRGGWSLKSHICYIQTTQTVMCNEAQNSCQDLEGIAAEFYSTEEMDNALTVITSNVYVGGASKNGVFRWDFSQQHIDSALWLPNEPAGGDCVQIWKDNKGLDALDWWFYNPVLCEQVMFQK</sequence>
<evidence type="ECO:0000313" key="2">
    <source>
        <dbReference type="Proteomes" id="UP000507470"/>
    </source>
</evidence>
<proteinExistence type="predicted"/>
<keyword evidence="2" id="KW-1185">Reference proteome</keyword>
<organism evidence="1 2">
    <name type="scientific">Mytilus coruscus</name>
    <name type="common">Sea mussel</name>
    <dbReference type="NCBI Taxonomy" id="42192"/>
    <lineage>
        <taxon>Eukaryota</taxon>
        <taxon>Metazoa</taxon>
        <taxon>Spiralia</taxon>
        <taxon>Lophotrochozoa</taxon>
        <taxon>Mollusca</taxon>
        <taxon>Bivalvia</taxon>
        <taxon>Autobranchia</taxon>
        <taxon>Pteriomorphia</taxon>
        <taxon>Mytilida</taxon>
        <taxon>Mytiloidea</taxon>
        <taxon>Mytilidae</taxon>
        <taxon>Mytilinae</taxon>
        <taxon>Mytilus</taxon>
    </lineage>
</organism>
<dbReference type="InterPro" id="IPR016186">
    <property type="entry name" value="C-type_lectin-like/link_sf"/>
</dbReference>
<protein>
    <recommendedName>
        <fullName evidence="3">C-type lectin domain-containing protein</fullName>
    </recommendedName>
</protein>
<dbReference type="Gene3D" id="3.10.100.10">
    <property type="entry name" value="Mannose-Binding Protein A, subunit A"/>
    <property type="match status" value="1"/>
</dbReference>
<gene>
    <name evidence="1" type="ORF">MCOR_18050</name>
</gene>
<accession>A0A6J8BHS1</accession>
<evidence type="ECO:0008006" key="3">
    <source>
        <dbReference type="Google" id="ProtNLM"/>
    </source>
</evidence>
<name>A0A6J8BHS1_MYTCO</name>
<dbReference type="AlphaFoldDB" id="A0A6J8BHS1"/>
<reference evidence="1 2" key="1">
    <citation type="submission" date="2020-06" db="EMBL/GenBank/DDBJ databases">
        <authorList>
            <person name="Li R."/>
            <person name="Bekaert M."/>
        </authorList>
    </citation>
    <scope>NUCLEOTIDE SEQUENCE [LARGE SCALE GENOMIC DNA]</scope>
    <source>
        <strain evidence="2">wild</strain>
    </source>
</reference>
<dbReference type="SUPFAM" id="SSF56436">
    <property type="entry name" value="C-type lectin-like"/>
    <property type="match status" value="1"/>
</dbReference>
<dbReference type="Proteomes" id="UP000507470">
    <property type="component" value="Unassembled WGS sequence"/>
</dbReference>